<dbReference type="EMBL" id="JBHTBY010000001">
    <property type="protein sequence ID" value="MFC7319609.1"/>
    <property type="molecule type" value="Genomic_DNA"/>
</dbReference>
<reference evidence="3" key="1">
    <citation type="journal article" date="2019" name="Int. J. Syst. Evol. Microbiol.">
        <title>The Global Catalogue of Microorganisms (GCM) 10K type strain sequencing project: providing services to taxonomists for standard genome sequencing and annotation.</title>
        <authorList>
            <consortium name="The Broad Institute Genomics Platform"/>
            <consortium name="The Broad Institute Genome Sequencing Center for Infectious Disease"/>
            <person name="Wu L."/>
            <person name="Ma J."/>
        </authorList>
    </citation>
    <scope>NUCLEOTIDE SEQUENCE [LARGE SCALE GENOMIC DNA]</scope>
    <source>
        <strain evidence="3">CCUG 73951</strain>
    </source>
</reference>
<evidence type="ECO:0000313" key="3">
    <source>
        <dbReference type="Proteomes" id="UP001596494"/>
    </source>
</evidence>
<proteinExistence type="predicted"/>
<feature type="compositionally biased region" description="Polar residues" evidence="1">
    <location>
        <begin position="28"/>
        <end position="41"/>
    </location>
</feature>
<organism evidence="2 3">
    <name type="scientific">Halobacillus campisalis</name>
    <dbReference type="NCBI Taxonomy" id="435909"/>
    <lineage>
        <taxon>Bacteria</taxon>
        <taxon>Bacillati</taxon>
        <taxon>Bacillota</taxon>
        <taxon>Bacilli</taxon>
        <taxon>Bacillales</taxon>
        <taxon>Bacillaceae</taxon>
        <taxon>Halobacillus</taxon>
    </lineage>
</organism>
<sequence length="174" mass="18940">MKKWMVILALSLTACGTTDINEEPDSSGEVSNDPAESSSFSGFVMDQNEDSILVVDLIENRGGAPIWVSGVEKDMWLGKKVEVEIDGPIAESTPMQGQAGEVTVVESNQPKGADLNESEALASALSEVDRGNALSVETMEYNDEEDQWTIKMRSTVTESGTERITIDDDDFEQE</sequence>
<accession>A0ABW2JZ59</accession>
<dbReference type="InterPro" id="IPR021598">
    <property type="entry name" value="DUF3221"/>
</dbReference>
<dbReference type="Pfam" id="PF11518">
    <property type="entry name" value="DUF3221"/>
    <property type="match status" value="1"/>
</dbReference>
<protein>
    <submittedName>
        <fullName evidence="2">DUF3221 domain-containing protein</fullName>
    </submittedName>
</protein>
<evidence type="ECO:0000256" key="1">
    <source>
        <dbReference type="SAM" id="MobiDB-lite"/>
    </source>
</evidence>
<name>A0ABW2JZ59_9BACI</name>
<dbReference type="RefSeq" id="WP_289215404.1">
    <property type="nucleotide sequence ID" value="NZ_JAPVRC010000003.1"/>
</dbReference>
<comment type="caution">
    <text evidence="2">The sequence shown here is derived from an EMBL/GenBank/DDBJ whole genome shotgun (WGS) entry which is preliminary data.</text>
</comment>
<dbReference type="Proteomes" id="UP001596494">
    <property type="component" value="Unassembled WGS sequence"/>
</dbReference>
<evidence type="ECO:0000313" key="2">
    <source>
        <dbReference type="EMBL" id="MFC7319609.1"/>
    </source>
</evidence>
<keyword evidence="3" id="KW-1185">Reference proteome</keyword>
<gene>
    <name evidence="2" type="ORF">ACFQMN_01755</name>
</gene>
<dbReference type="PROSITE" id="PS51257">
    <property type="entry name" value="PROKAR_LIPOPROTEIN"/>
    <property type="match status" value="1"/>
</dbReference>
<feature type="region of interest" description="Disordered" evidence="1">
    <location>
        <begin position="18"/>
        <end position="42"/>
    </location>
</feature>